<dbReference type="Proteomes" id="UP001054945">
    <property type="component" value="Unassembled WGS sequence"/>
</dbReference>
<name>A0AAV4WU69_CAEEX</name>
<evidence type="ECO:0000313" key="1">
    <source>
        <dbReference type="EMBL" id="GIY86466.1"/>
    </source>
</evidence>
<organism evidence="1 2">
    <name type="scientific">Caerostris extrusa</name>
    <name type="common">Bark spider</name>
    <name type="synonym">Caerostris bankana</name>
    <dbReference type="NCBI Taxonomy" id="172846"/>
    <lineage>
        <taxon>Eukaryota</taxon>
        <taxon>Metazoa</taxon>
        <taxon>Ecdysozoa</taxon>
        <taxon>Arthropoda</taxon>
        <taxon>Chelicerata</taxon>
        <taxon>Arachnida</taxon>
        <taxon>Araneae</taxon>
        <taxon>Araneomorphae</taxon>
        <taxon>Entelegynae</taxon>
        <taxon>Araneoidea</taxon>
        <taxon>Araneidae</taxon>
        <taxon>Caerostris</taxon>
    </lineage>
</organism>
<dbReference type="AlphaFoldDB" id="A0AAV4WU69"/>
<protein>
    <submittedName>
        <fullName evidence="1">Uncharacterized protein</fullName>
    </submittedName>
</protein>
<proteinExistence type="predicted"/>
<reference evidence="1 2" key="1">
    <citation type="submission" date="2021-06" db="EMBL/GenBank/DDBJ databases">
        <title>Caerostris extrusa draft genome.</title>
        <authorList>
            <person name="Kono N."/>
            <person name="Arakawa K."/>
        </authorList>
    </citation>
    <scope>NUCLEOTIDE SEQUENCE [LARGE SCALE GENOMIC DNA]</scope>
</reference>
<comment type="caution">
    <text evidence="1">The sequence shown here is derived from an EMBL/GenBank/DDBJ whole genome shotgun (WGS) entry which is preliminary data.</text>
</comment>
<evidence type="ECO:0000313" key="2">
    <source>
        <dbReference type="Proteomes" id="UP001054945"/>
    </source>
</evidence>
<sequence>MAPPHASEINQFHKKSPCTHVQCHLCPICQISPYSSQAPLRVRWGVNVLRADFLPWKPLPRDDPALRTNALTPRIVLTHDTDHRPRTVLPPDGPHLTCCGRCPDSGIWRACWRLRWSRWSRLSGC</sequence>
<keyword evidence="2" id="KW-1185">Reference proteome</keyword>
<dbReference type="EMBL" id="BPLR01016800">
    <property type="protein sequence ID" value="GIY86466.1"/>
    <property type="molecule type" value="Genomic_DNA"/>
</dbReference>
<gene>
    <name evidence="1" type="ORF">CEXT_377941</name>
</gene>
<accession>A0AAV4WU69</accession>